<proteinExistence type="predicted"/>
<dbReference type="Pfam" id="PF13489">
    <property type="entry name" value="Methyltransf_23"/>
    <property type="match status" value="1"/>
</dbReference>
<dbReference type="Pfam" id="PF11899">
    <property type="entry name" value="DUF3419"/>
    <property type="match status" value="1"/>
</dbReference>
<gene>
    <name evidence="1" type="ORF">RRF57_006192</name>
</gene>
<organism evidence="1 2">
    <name type="scientific">Xylaria bambusicola</name>
    <dbReference type="NCBI Taxonomy" id="326684"/>
    <lineage>
        <taxon>Eukaryota</taxon>
        <taxon>Fungi</taxon>
        <taxon>Dikarya</taxon>
        <taxon>Ascomycota</taxon>
        <taxon>Pezizomycotina</taxon>
        <taxon>Sordariomycetes</taxon>
        <taxon>Xylariomycetidae</taxon>
        <taxon>Xylariales</taxon>
        <taxon>Xylariaceae</taxon>
        <taxon>Xylaria</taxon>
    </lineage>
</organism>
<protein>
    <recommendedName>
        <fullName evidence="3">Methyltransferase domain-containing protein</fullName>
    </recommendedName>
</protein>
<dbReference type="Gene3D" id="3.40.50.150">
    <property type="entry name" value="Vaccinia Virus protein VP39"/>
    <property type="match status" value="1"/>
</dbReference>
<dbReference type="InterPro" id="IPR021829">
    <property type="entry name" value="DUF3419"/>
</dbReference>
<comment type="caution">
    <text evidence="1">The sequence shown here is derived from an EMBL/GenBank/DDBJ whole genome shotgun (WGS) entry which is preliminary data.</text>
</comment>
<accession>A0AAN7UKT4</accession>
<dbReference type="CDD" id="cd02440">
    <property type="entry name" value="AdoMet_MTases"/>
    <property type="match status" value="1"/>
</dbReference>
<dbReference type="Proteomes" id="UP001305414">
    <property type="component" value="Unassembled WGS sequence"/>
</dbReference>
<reference evidence="1 2" key="1">
    <citation type="submission" date="2023-10" db="EMBL/GenBank/DDBJ databases">
        <title>Draft genome sequence of Xylaria bambusicola isolate GMP-LS, the root and basal stem rot pathogen of sugarcane in Indonesia.</title>
        <authorList>
            <person name="Selvaraj P."/>
            <person name="Muralishankar V."/>
            <person name="Muruganantham S."/>
            <person name="Sp S."/>
            <person name="Haryani S."/>
            <person name="Lau K.J.X."/>
            <person name="Naqvi N.I."/>
        </authorList>
    </citation>
    <scope>NUCLEOTIDE SEQUENCE [LARGE SCALE GENOMIC DNA]</scope>
    <source>
        <strain evidence="1">GMP-LS</strain>
    </source>
</reference>
<keyword evidence="2" id="KW-1185">Reference proteome</keyword>
<evidence type="ECO:0008006" key="3">
    <source>
        <dbReference type="Google" id="ProtNLM"/>
    </source>
</evidence>
<sequence length="841" mass="95087">MVQSIMDSLGGNIMPTNSAPKLFLVGIGAFLLIGTLSSIFSKTKDNENPTRIQSLWLFFYSCFLKPHRGDSKGNQQDALESFYKSQASAYDTTRKRLLKGREDMLALAAAQLVLKAKAVNSNSSRRVWVDIGGGTGWNIEAMSQFVNVSTFFASVYLVDFSPSLCEVARKRFARLGWSNVKVICQDARKFRLEDHEAVLDGGREGSPEASYFSQERPRHVGADLVTMSYSLSMIPDYYSVVDSLTSLLAPHGIIGVVDFYVQSQVDVSFRNYTGGLIDRHVNFLGRTFWRAWFDIDRVALEPGRRDYLEYRFGTVLNVNTRNYILGAIPYYIWLGAPKQPLSSSLAHEIVEKVDALVTESPYLSPVNHSNKLSLEVEKGTSEIRSKAFDAAIVNLSSNLPLPSFFYQNHHYRIYYDDQLKKHTQFNDEYIYAFTWEDTRVDERILKIKHDDVILAITSAGDNLFSYALQSPARIHAVDLNPSQNHLLELKVAAYQSLEYEDFWKIFGEGKHPEFRSLLISKMSPHLSSRAFQYWLSNHRIFTKSQGGIYDTGGSRHGIRIFRWITHVFGCRAAVKDLLAAKTLNEQREIWRNRVRPALMSRVVSRFVVSQESFLWSALGVPKNQLAILEKDHAVSKAVRGPNPTAKNTRSHAIWEYMVNTLDPVVETTHIATDNPYYYVCLNGKFSQQCHPDYLSPKAHARLSRPDALDNLRIHTDEIDEVLARITPGTLTVAVVMDSMDWFDPGSVATKSQITKLNRALKMGGRVMLRSAGLKPWYLKEFEQLGFTAKCHGSREDGACIDRVNMYASCWICTKKENLAPPTPLISNIDSFGSAEISSLTI</sequence>
<dbReference type="PANTHER" id="PTHR47473:SF1">
    <property type="entry name" value="METHYLTRANSFERASE DOMAIN-CONTAINING PROTEIN"/>
    <property type="match status" value="1"/>
</dbReference>
<dbReference type="AlphaFoldDB" id="A0AAN7UKT4"/>
<evidence type="ECO:0000313" key="2">
    <source>
        <dbReference type="Proteomes" id="UP001305414"/>
    </source>
</evidence>
<evidence type="ECO:0000313" key="1">
    <source>
        <dbReference type="EMBL" id="KAK5630477.1"/>
    </source>
</evidence>
<dbReference type="EMBL" id="JAWHQM010000016">
    <property type="protein sequence ID" value="KAK5630477.1"/>
    <property type="molecule type" value="Genomic_DNA"/>
</dbReference>
<name>A0AAN7UKT4_9PEZI</name>
<dbReference type="InterPro" id="IPR029063">
    <property type="entry name" value="SAM-dependent_MTases_sf"/>
</dbReference>
<dbReference type="PANTHER" id="PTHR47473">
    <property type="entry name" value="BTA1P"/>
    <property type="match status" value="1"/>
</dbReference>
<dbReference type="SUPFAM" id="SSF53335">
    <property type="entry name" value="S-adenosyl-L-methionine-dependent methyltransferases"/>
    <property type="match status" value="1"/>
</dbReference>